<evidence type="ECO:0000313" key="9">
    <source>
        <dbReference type="Proteomes" id="UP000323537"/>
    </source>
</evidence>
<comment type="caution">
    <text evidence="6">Lacks conserved residue(s) required for the propagation of feature annotation.</text>
</comment>
<dbReference type="EMBL" id="FOPZ01000019">
    <property type="protein sequence ID" value="SFH69984.1"/>
    <property type="molecule type" value="Genomic_DNA"/>
</dbReference>
<comment type="function">
    <text evidence="6">Catalyzes the GTP-dependent phosphorylation of the 3'-hydroxyl group of dephosphocoenzyme A to form coenzyme A (CoA).</text>
</comment>
<dbReference type="InterPro" id="IPR007164">
    <property type="entry name" value="GTP-dep_dephospho-CoA_kin"/>
</dbReference>
<dbReference type="Pfam" id="PF04019">
    <property type="entry name" value="DUF359"/>
    <property type="match status" value="1"/>
</dbReference>
<comment type="catalytic activity">
    <reaction evidence="6">
        <text>3'-dephospho-CoA + GTP = GDP + CoA + H(+)</text>
        <dbReference type="Rhea" id="RHEA:61156"/>
        <dbReference type="ChEBI" id="CHEBI:15378"/>
        <dbReference type="ChEBI" id="CHEBI:37565"/>
        <dbReference type="ChEBI" id="CHEBI:57287"/>
        <dbReference type="ChEBI" id="CHEBI:57328"/>
        <dbReference type="ChEBI" id="CHEBI:58189"/>
        <dbReference type="EC" id="2.7.1.237"/>
    </reaction>
</comment>
<accession>A0A1I3C616</accession>
<reference evidence="8 9" key="1">
    <citation type="submission" date="2016-10" db="EMBL/GenBank/DDBJ databases">
        <authorList>
            <person name="Varghese N."/>
            <person name="Submissions S."/>
        </authorList>
    </citation>
    <scope>NUCLEOTIDE SEQUENCE [LARGE SCALE GENOMIC DNA]</scope>
    <source>
        <strain evidence="8 9">CGMCC 1.6377</strain>
    </source>
</reference>
<dbReference type="GO" id="GO:0005525">
    <property type="term" value="F:GTP binding"/>
    <property type="evidence" value="ECO:0007669"/>
    <property type="project" value="UniProtKB-UniRule"/>
</dbReference>
<feature type="binding site" evidence="6">
    <location>
        <position position="53"/>
    </location>
    <ligand>
        <name>GTP</name>
        <dbReference type="ChEBI" id="CHEBI:37565"/>
    </ligand>
</feature>
<keyword evidence="3 6" id="KW-0418">Kinase</keyword>
<evidence type="ECO:0000256" key="7">
    <source>
        <dbReference type="SAM" id="MobiDB-lite"/>
    </source>
</evidence>
<evidence type="ECO:0000256" key="3">
    <source>
        <dbReference type="ARBA" id="ARBA00022777"/>
    </source>
</evidence>
<dbReference type="PIRSF" id="PIRSF006533">
    <property type="entry name" value="UCP006533"/>
    <property type="match status" value="1"/>
</dbReference>
<comment type="similarity">
    <text evidence="6">Belongs to the GTP-dependent DPCK family.</text>
</comment>
<keyword evidence="1 6" id="KW-0808">Transferase</keyword>
<evidence type="ECO:0000313" key="8">
    <source>
        <dbReference type="EMBL" id="SFH69984.1"/>
    </source>
</evidence>
<keyword evidence="5 6" id="KW-0342">GTP-binding</keyword>
<evidence type="ECO:0000256" key="1">
    <source>
        <dbReference type="ARBA" id="ARBA00022679"/>
    </source>
</evidence>
<organism evidence="8 9">
    <name type="scientific">Halorubrum aquaticum</name>
    <dbReference type="NCBI Taxonomy" id="387340"/>
    <lineage>
        <taxon>Archaea</taxon>
        <taxon>Methanobacteriati</taxon>
        <taxon>Methanobacteriota</taxon>
        <taxon>Stenosarchaea group</taxon>
        <taxon>Halobacteria</taxon>
        <taxon>Halobacteriales</taxon>
        <taxon>Haloferacaceae</taxon>
        <taxon>Halorubrum</taxon>
    </lineage>
</organism>
<feature type="region of interest" description="Disordered" evidence="7">
    <location>
        <begin position="180"/>
        <end position="202"/>
    </location>
</feature>
<dbReference type="EC" id="2.7.1.237" evidence="6"/>
<name>A0A1I3C616_9EURY</name>
<sequence>MPNPILTLPDSLRDAFKEPMGPVTTDADTLLAAAAETREEYGRPDAPVVAVGDVVTYHLREAGRVPDIALVDGKTEREAVRTEVSEALAAGREKRVTVENPAATLTVALLEALADALADPDPVTIEVDGEEDLAALPAILASPDGASVVYGQPGEGMVRVEVSPESRERARELFEGLDGDVDGAFDALGASSGSDSTEEEPR</sequence>
<evidence type="ECO:0000256" key="2">
    <source>
        <dbReference type="ARBA" id="ARBA00022741"/>
    </source>
</evidence>
<keyword evidence="2 6" id="KW-0547">Nucleotide-binding</keyword>
<dbReference type="HAMAP" id="MF_00590">
    <property type="entry name" value="Dephospho_CoA_kinase_GTP_dep"/>
    <property type="match status" value="1"/>
</dbReference>
<evidence type="ECO:0000256" key="6">
    <source>
        <dbReference type="HAMAP-Rule" id="MF_00590"/>
    </source>
</evidence>
<dbReference type="PANTHER" id="PTHR40732:SF1">
    <property type="entry name" value="GTP-DEPENDENT DEPHOSPHO-COA KINASE"/>
    <property type="match status" value="1"/>
</dbReference>
<evidence type="ECO:0000256" key="4">
    <source>
        <dbReference type="ARBA" id="ARBA00022993"/>
    </source>
</evidence>
<dbReference type="Proteomes" id="UP000323537">
    <property type="component" value="Unassembled WGS sequence"/>
</dbReference>
<dbReference type="UniPathway" id="UPA00241"/>
<gene>
    <name evidence="8" type="ORF">SAMN04488066_11940</name>
</gene>
<dbReference type="GO" id="GO:0015937">
    <property type="term" value="P:coenzyme A biosynthetic process"/>
    <property type="evidence" value="ECO:0007669"/>
    <property type="project" value="UniProtKB-UniRule"/>
</dbReference>
<dbReference type="GO" id="GO:0016301">
    <property type="term" value="F:kinase activity"/>
    <property type="evidence" value="ECO:0007669"/>
    <property type="project" value="UniProtKB-UniRule"/>
</dbReference>
<feature type="binding site" evidence="6">
    <location>
        <position position="72"/>
    </location>
    <ligand>
        <name>GTP</name>
        <dbReference type="ChEBI" id="CHEBI:37565"/>
    </ligand>
</feature>
<dbReference type="PANTHER" id="PTHR40732">
    <property type="entry name" value="UPF0218 PROTEIN TK1697"/>
    <property type="match status" value="1"/>
</dbReference>
<proteinExistence type="inferred from homology"/>
<keyword evidence="4 6" id="KW-0173">Coenzyme A biosynthesis</keyword>
<feature type="binding site" evidence="6">
    <location>
        <position position="131"/>
    </location>
    <ligand>
        <name>GTP</name>
        <dbReference type="ChEBI" id="CHEBI:37565"/>
    </ligand>
</feature>
<comment type="pathway">
    <text evidence="6">Cofactor biosynthesis; coenzyme A biosynthesis.</text>
</comment>
<evidence type="ECO:0000256" key="5">
    <source>
        <dbReference type="ARBA" id="ARBA00023134"/>
    </source>
</evidence>
<keyword evidence="9" id="KW-1185">Reference proteome</keyword>
<feature type="binding site" evidence="6">
    <location>
        <position position="55"/>
    </location>
    <ligand>
        <name>GTP</name>
        <dbReference type="ChEBI" id="CHEBI:37565"/>
    </ligand>
</feature>
<dbReference type="AlphaFoldDB" id="A0A1I3C616"/>
<feature type="binding site" evidence="6">
    <location>
        <position position="74"/>
    </location>
    <ligand>
        <name>GTP</name>
        <dbReference type="ChEBI" id="CHEBI:37565"/>
    </ligand>
</feature>
<feature type="binding site" evidence="6">
    <location>
        <position position="54"/>
    </location>
    <ligand>
        <name>GTP</name>
        <dbReference type="ChEBI" id="CHEBI:37565"/>
    </ligand>
</feature>
<protein>
    <recommendedName>
        <fullName evidence="6">GTP-dependent dephospho-CoA kinase</fullName>
        <ecNumber evidence="6">2.7.1.237</ecNumber>
    </recommendedName>
    <alternativeName>
        <fullName evidence="6">Dephospho-coenzyme A kinase</fullName>
        <shortName evidence="6">DPCK</shortName>
    </alternativeName>
</protein>